<keyword evidence="6" id="KW-1185">Reference proteome</keyword>
<dbReference type="GO" id="GO:0008270">
    <property type="term" value="F:zinc ion binding"/>
    <property type="evidence" value="ECO:0007669"/>
    <property type="project" value="InterPro"/>
</dbReference>
<dbReference type="GO" id="GO:0000981">
    <property type="term" value="F:DNA-binding transcription factor activity, RNA polymerase II-specific"/>
    <property type="evidence" value="ECO:0007669"/>
    <property type="project" value="InterPro"/>
</dbReference>
<dbReference type="PROSITE" id="PS00463">
    <property type="entry name" value="ZN2_CY6_FUNGAL_1"/>
    <property type="match status" value="1"/>
</dbReference>
<name>A0A0C3GBV7_OIDMZ</name>
<dbReference type="HOGENOM" id="CLU_013296_2_1_1"/>
<evidence type="ECO:0000256" key="2">
    <source>
        <dbReference type="ARBA" id="ARBA00023242"/>
    </source>
</evidence>
<dbReference type="InterPro" id="IPR036864">
    <property type="entry name" value="Zn2-C6_fun-type_DNA-bd_sf"/>
</dbReference>
<comment type="subcellular location">
    <subcellularLocation>
        <location evidence="1">Nucleus</location>
    </subcellularLocation>
</comment>
<accession>A0A0C3GBV7</accession>
<dbReference type="CDD" id="cd00067">
    <property type="entry name" value="GAL4"/>
    <property type="match status" value="1"/>
</dbReference>
<dbReference type="Proteomes" id="UP000054321">
    <property type="component" value="Unassembled WGS sequence"/>
</dbReference>
<dbReference type="InterPro" id="IPR001138">
    <property type="entry name" value="Zn2Cys6_DnaBD"/>
</dbReference>
<dbReference type="InParanoid" id="A0A0C3GBV7"/>
<evidence type="ECO:0000256" key="3">
    <source>
        <dbReference type="SAM" id="MobiDB-lite"/>
    </source>
</evidence>
<dbReference type="SUPFAM" id="SSF57701">
    <property type="entry name" value="Zn2/Cys6 DNA-binding domain"/>
    <property type="match status" value="1"/>
</dbReference>
<reference evidence="6" key="2">
    <citation type="submission" date="2015-01" db="EMBL/GenBank/DDBJ databases">
        <title>Evolutionary Origins and Diversification of the Mycorrhizal Mutualists.</title>
        <authorList>
            <consortium name="DOE Joint Genome Institute"/>
            <consortium name="Mycorrhizal Genomics Consortium"/>
            <person name="Kohler A."/>
            <person name="Kuo A."/>
            <person name="Nagy L.G."/>
            <person name="Floudas D."/>
            <person name="Copeland A."/>
            <person name="Barry K.W."/>
            <person name="Cichocki N."/>
            <person name="Veneault-Fourrey C."/>
            <person name="LaButti K."/>
            <person name="Lindquist E.A."/>
            <person name="Lipzen A."/>
            <person name="Lundell T."/>
            <person name="Morin E."/>
            <person name="Murat C."/>
            <person name="Riley R."/>
            <person name="Ohm R."/>
            <person name="Sun H."/>
            <person name="Tunlid A."/>
            <person name="Henrissat B."/>
            <person name="Grigoriev I.V."/>
            <person name="Hibbett D.S."/>
            <person name="Martin F."/>
        </authorList>
    </citation>
    <scope>NUCLEOTIDE SEQUENCE [LARGE SCALE GENOMIC DNA]</scope>
    <source>
        <strain evidence="6">Zn</strain>
    </source>
</reference>
<reference evidence="5 6" key="1">
    <citation type="submission" date="2014-04" db="EMBL/GenBank/DDBJ databases">
        <authorList>
            <consortium name="DOE Joint Genome Institute"/>
            <person name="Kuo A."/>
            <person name="Martino E."/>
            <person name="Perotto S."/>
            <person name="Kohler A."/>
            <person name="Nagy L.G."/>
            <person name="Floudas D."/>
            <person name="Copeland A."/>
            <person name="Barry K.W."/>
            <person name="Cichocki N."/>
            <person name="Veneault-Fourrey C."/>
            <person name="LaButti K."/>
            <person name="Lindquist E.A."/>
            <person name="Lipzen A."/>
            <person name="Lundell T."/>
            <person name="Morin E."/>
            <person name="Murat C."/>
            <person name="Sun H."/>
            <person name="Tunlid A."/>
            <person name="Henrissat B."/>
            <person name="Grigoriev I.V."/>
            <person name="Hibbett D.S."/>
            <person name="Martin F."/>
            <person name="Nordberg H.P."/>
            <person name="Cantor M.N."/>
            <person name="Hua S.X."/>
        </authorList>
    </citation>
    <scope>NUCLEOTIDE SEQUENCE [LARGE SCALE GENOMIC DNA]</scope>
    <source>
        <strain evidence="5 6">Zn</strain>
    </source>
</reference>
<dbReference type="InterPro" id="IPR050613">
    <property type="entry name" value="Sec_Metabolite_Reg"/>
</dbReference>
<dbReference type="Gene3D" id="4.10.240.10">
    <property type="entry name" value="Zn(2)-C6 fungal-type DNA-binding domain"/>
    <property type="match status" value="1"/>
</dbReference>
<feature type="domain" description="Zn(2)-C6 fungal-type" evidence="4">
    <location>
        <begin position="17"/>
        <end position="49"/>
    </location>
</feature>
<dbReference type="OrthoDB" id="4898680at2759"/>
<dbReference type="PANTHER" id="PTHR31001:SF40">
    <property type="entry name" value="ZN(II)2CYS6 TRANSCRIPTION FACTOR (EUROFUNG)"/>
    <property type="match status" value="1"/>
</dbReference>
<dbReference type="AlphaFoldDB" id="A0A0C3GBV7"/>
<dbReference type="SMART" id="SM00066">
    <property type="entry name" value="GAL4"/>
    <property type="match status" value="1"/>
</dbReference>
<sequence>MSSHIPVPKRRNGKPQSCEPCRKSKVRCDHTTPVCTRCIAHGVERNCIYHPAPLTKPRSKPVSIPRQIQRGPPIFPPSPVPDQNGPGQPPRPPTWSLLSMQTPRGIEAEFLGPTSFSAVIDDNRDVVDRHTSQFPKISQEVDNCRSEITEERIVAGMGVLQLLMEVPNMGDIIHQYHNISYTYMVPAPFTEACVASMQETFHGPAAKLKKKQLRKHVLDIFENTHKPLKLFPSIIAKDYHTLFTGPNLRWEIVGFVLCMLGVSLRYDVRTGSEAHTAALPMQRSKSIMYRILEAVAYCTTVCQACNSVSHQALWLLYGDTCLKKLVFGDMSYQFWQCLGDLSSMYYALGLHHDHVKRRHCVPYYQYELCRKYASQIFSIDKTFSTLLGRPPRISGRYCRNIMAADVDDSVLFLENGELEEALRNFDENGWNTDGNFRNSTWRRMMLIVCQFREEVLEVCLGAPPDDIRRQVQDLLTRHEMVWNQIPSHLKYDEITGSEHVLPPQKYVMMTAYMDQNYSRFLLHRKLVKTTECSRESLYKISRSLLATVLQLIALSDQTSDMHRDISWFVSSMLSSKISFSNAKSHIYSLLRTTRRQHPSS</sequence>
<evidence type="ECO:0000313" key="5">
    <source>
        <dbReference type="EMBL" id="KIM93645.1"/>
    </source>
</evidence>
<dbReference type="GO" id="GO:0005634">
    <property type="term" value="C:nucleus"/>
    <property type="evidence" value="ECO:0007669"/>
    <property type="project" value="UniProtKB-SubCell"/>
</dbReference>
<dbReference type="PROSITE" id="PS50048">
    <property type="entry name" value="ZN2_CY6_FUNGAL_2"/>
    <property type="match status" value="1"/>
</dbReference>
<evidence type="ECO:0000313" key="6">
    <source>
        <dbReference type="Proteomes" id="UP000054321"/>
    </source>
</evidence>
<evidence type="ECO:0000259" key="4">
    <source>
        <dbReference type="PROSITE" id="PS50048"/>
    </source>
</evidence>
<evidence type="ECO:0000256" key="1">
    <source>
        <dbReference type="ARBA" id="ARBA00004123"/>
    </source>
</evidence>
<dbReference type="Pfam" id="PF00172">
    <property type="entry name" value="Zn_clus"/>
    <property type="match status" value="1"/>
</dbReference>
<gene>
    <name evidence="5" type="ORF">OIDMADRAFT_137504</name>
</gene>
<dbReference type="EMBL" id="KN832893">
    <property type="protein sequence ID" value="KIM93645.1"/>
    <property type="molecule type" value="Genomic_DNA"/>
</dbReference>
<organism evidence="5 6">
    <name type="scientific">Oidiodendron maius (strain Zn)</name>
    <dbReference type="NCBI Taxonomy" id="913774"/>
    <lineage>
        <taxon>Eukaryota</taxon>
        <taxon>Fungi</taxon>
        <taxon>Dikarya</taxon>
        <taxon>Ascomycota</taxon>
        <taxon>Pezizomycotina</taxon>
        <taxon>Leotiomycetes</taxon>
        <taxon>Leotiomycetes incertae sedis</taxon>
        <taxon>Myxotrichaceae</taxon>
        <taxon>Oidiodendron</taxon>
    </lineage>
</organism>
<dbReference type="CDD" id="cd12148">
    <property type="entry name" value="fungal_TF_MHR"/>
    <property type="match status" value="1"/>
</dbReference>
<feature type="region of interest" description="Disordered" evidence="3">
    <location>
        <begin position="50"/>
        <end position="92"/>
    </location>
</feature>
<protein>
    <recommendedName>
        <fullName evidence="4">Zn(2)-C6 fungal-type domain-containing protein</fullName>
    </recommendedName>
</protein>
<proteinExistence type="predicted"/>
<keyword evidence="2" id="KW-0539">Nucleus</keyword>
<dbReference type="STRING" id="913774.A0A0C3GBV7"/>
<dbReference type="PANTHER" id="PTHR31001">
    <property type="entry name" value="UNCHARACTERIZED TRANSCRIPTIONAL REGULATORY PROTEIN"/>
    <property type="match status" value="1"/>
</dbReference>
<feature type="region of interest" description="Disordered" evidence="3">
    <location>
        <begin position="1"/>
        <end position="23"/>
    </location>
</feature>